<reference evidence="3 4" key="1">
    <citation type="submission" date="2014-04" db="EMBL/GenBank/DDBJ databases">
        <title>Evolutionary Origins and Diversification of the Mycorrhizal Mutualists.</title>
        <authorList>
            <consortium name="DOE Joint Genome Institute"/>
            <consortium name="Mycorrhizal Genomics Consortium"/>
            <person name="Kohler A."/>
            <person name="Kuo A."/>
            <person name="Nagy L.G."/>
            <person name="Floudas D."/>
            <person name="Copeland A."/>
            <person name="Barry K.W."/>
            <person name="Cichocki N."/>
            <person name="Veneault-Fourrey C."/>
            <person name="LaButti K."/>
            <person name="Lindquist E.A."/>
            <person name="Lipzen A."/>
            <person name="Lundell T."/>
            <person name="Morin E."/>
            <person name="Murat C."/>
            <person name="Riley R."/>
            <person name="Ohm R."/>
            <person name="Sun H."/>
            <person name="Tunlid A."/>
            <person name="Henrissat B."/>
            <person name="Grigoriev I.V."/>
            <person name="Hibbett D.S."/>
            <person name="Martin F."/>
        </authorList>
    </citation>
    <scope>NUCLEOTIDE SEQUENCE [LARGE SCALE GENOMIC DNA]</scope>
    <source>
        <strain evidence="3 4">MD-312</strain>
    </source>
</reference>
<evidence type="ECO:0000256" key="2">
    <source>
        <dbReference type="SAM" id="Phobius"/>
    </source>
</evidence>
<feature type="region of interest" description="Disordered" evidence="1">
    <location>
        <begin position="163"/>
        <end position="183"/>
    </location>
</feature>
<keyword evidence="2" id="KW-0472">Membrane</keyword>
<keyword evidence="4" id="KW-1185">Reference proteome</keyword>
<organism evidence="3 4">
    <name type="scientific">Hydnomerulius pinastri MD-312</name>
    <dbReference type="NCBI Taxonomy" id="994086"/>
    <lineage>
        <taxon>Eukaryota</taxon>
        <taxon>Fungi</taxon>
        <taxon>Dikarya</taxon>
        <taxon>Basidiomycota</taxon>
        <taxon>Agaricomycotina</taxon>
        <taxon>Agaricomycetes</taxon>
        <taxon>Agaricomycetidae</taxon>
        <taxon>Boletales</taxon>
        <taxon>Boletales incertae sedis</taxon>
        <taxon>Leucogyrophana</taxon>
    </lineage>
</organism>
<sequence length="236" mass="25109">MPAFFKAFVGVVAGVLVLVLVIVVYRCISRARQKAIRHSTDRRLPLDVERTRTPTYTRPLPPVHDEAHSIRGSWIAVKGFLDASSLPRSHFTPSVTSSPPPHVGQDGSDIRDLAGRVSVTEGSTSDNHDTSSGVYAIDLEASSITETSDVVTDVPSISNTLSAQTNAQERADQTGTSDANPGPIAVANDGRAEDAEHTLLGGGSSATLMKDGCSAQERDSADHGAMCYKWRDCHVG</sequence>
<name>A0A0C9VYI6_9AGAM</name>
<proteinExistence type="predicted"/>
<keyword evidence="2" id="KW-0812">Transmembrane</keyword>
<evidence type="ECO:0000256" key="1">
    <source>
        <dbReference type="SAM" id="MobiDB-lite"/>
    </source>
</evidence>
<dbReference type="Proteomes" id="UP000053820">
    <property type="component" value="Unassembled WGS sequence"/>
</dbReference>
<protein>
    <submittedName>
        <fullName evidence="3">Uncharacterized protein</fullName>
    </submittedName>
</protein>
<feature type="compositionally biased region" description="Polar residues" evidence="1">
    <location>
        <begin position="163"/>
        <end position="179"/>
    </location>
</feature>
<dbReference type="EMBL" id="KN839938">
    <property type="protein sequence ID" value="KIJ58458.1"/>
    <property type="molecule type" value="Genomic_DNA"/>
</dbReference>
<keyword evidence="2" id="KW-1133">Transmembrane helix</keyword>
<dbReference type="AlphaFoldDB" id="A0A0C9VYI6"/>
<evidence type="ECO:0000313" key="4">
    <source>
        <dbReference type="Proteomes" id="UP000053820"/>
    </source>
</evidence>
<accession>A0A0C9VYI6</accession>
<gene>
    <name evidence="3" type="ORF">HYDPIDRAFT_171264</name>
</gene>
<feature type="region of interest" description="Disordered" evidence="1">
    <location>
        <begin position="89"/>
        <end position="109"/>
    </location>
</feature>
<feature type="transmembrane region" description="Helical" evidence="2">
    <location>
        <begin position="6"/>
        <end position="28"/>
    </location>
</feature>
<dbReference type="HOGENOM" id="CLU_1175558_0_0_1"/>
<evidence type="ECO:0000313" key="3">
    <source>
        <dbReference type="EMBL" id="KIJ58458.1"/>
    </source>
</evidence>